<evidence type="ECO:0000313" key="2">
    <source>
        <dbReference type="WBParaSite" id="nRc.2.0.1.t09781-RA"/>
    </source>
</evidence>
<accession>A0A915I7D6</accession>
<sequence length="313" mass="35076">MNRTTSTAWRHAVPVPRITAQRNERNKYYYHPFTKLTVSHRLDFLNDMPLPTDVDDDILMEPPIYAYPSPTTASVHVLTAEELLERPMLPTGPELSNDELLEMPIFDLNMAKLPTAAPQPAPSEPPAAADLTVSATQINEFLKLMLDDILSLAPAPLEESTPIQPIEMDTERNTATSDQTLTDIPEETTTDNVRAIDVTPPVPAMDIAPPAPAVDLLIYLATPAILPGPPMITTIAAARYIPPVRFWQQIISDSQWNALAAVFKAYNFPPLPPGMLFPEHHWSDYPQVLQDQIRQLLLQHTTKYGNEDWYLRT</sequence>
<dbReference type="Proteomes" id="UP000887565">
    <property type="component" value="Unplaced"/>
</dbReference>
<evidence type="ECO:0000313" key="1">
    <source>
        <dbReference type="Proteomes" id="UP000887565"/>
    </source>
</evidence>
<protein>
    <submittedName>
        <fullName evidence="2">Uncharacterized protein</fullName>
    </submittedName>
</protein>
<keyword evidence="1" id="KW-1185">Reference proteome</keyword>
<proteinExistence type="predicted"/>
<name>A0A915I7D6_ROMCU</name>
<dbReference type="AlphaFoldDB" id="A0A915I7D6"/>
<dbReference type="WBParaSite" id="nRc.2.0.1.t09781-RA">
    <property type="protein sequence ID" value="nRc.2.0.1.t09781-RA"/>
    <property type="gene ID" value="nRc.2.0.1.g09781"/>
</dbReference>
<organism evidence="1 2">
    <name type="scientific">Romanomermis culicivorax</name>
    <name type="common">Nematode worm</name>
    <dbReference type="NCBI Taxonomy" id="13658"/>
    <lineage>
        <taxon>Eukaryota</taxon>
        <taxon>Metazoa</taxon>
        <taxon>Ecdysozoa</taxon>
        <taxon>Nematoda</taxon>
        <taxon>Enoplea</taxon>
        <taxon>Dorylaimia</taxon>
        <taxon>Mermithida</taxon>
        <taxon>Mermithoidea</taxon>
        <taxon>Mermithidae</taxon>
        <taxon>Romanomermis</taxon>
    </lineage>
</organism>
<reference evidence="2" key="1">
    <citation type="submission" date="2022-11" db="UniProtKB">
        <authorList>
            <consortium name="WormBaseParasite"/>
        </authorList>
    </citation>
    <scope>IDENTIFICATION</scope>
</reference>